<proteinExistence type="predicted"/>
<dbReference type="EMBL" id="BPLR01011171">
    <property type="protein sequence ID" value="GIY44627.1"/>
    <property type="molecule type" value="Genomic_DNA"/>
</dbReference>
<keyword evidence="3" id="KW-1185">Reference proteome</keyword>
<protein>
    <submittedName>
        <fullName evidence="2">Uncharacterized protein</fullName>
    </submittedName>
</protein>
<feature type="region of interest" description="Disordered" evidence="1">
    <location>
        <begin position="1"/>
        <end position="22"/>
    </location>
</feature>
<reference evidence="2 3" key="1">
    <citation type="submission" date="2021-06" db="EMBL/GenBank/DDBJ databases">
        <title>Caerostris extrusa draft genome.</title>
        <authorList>
            <person name="Kono N."/>
            <person name="Arakawa K."/>
        </authorList>
    </citation>
    <scope>NUCLEOTIDE SEQUENCE [LARGE SCALE GENOMIC DNA]</scope>
</reference>
<feature type="compositionally biased region" description="Basic residues" evidence="1">
    <location>
        <begin position="72"/>
        <end position="89"/>
    </location>
</feature>
<sequence length="89" mass="9859">MYTGRGGKKSGQSTPGCHLEHHCQCEGRGKKRGALTRLLRELLSSQCHSKRVSPKRHQRAPSAAAGREGKGGRRRVERPSGKKRKCSRL</sequence>
<accession>A0AAV4TI86</accession>
<feature type="region of interest" description="Disordered" evidence="1">
    <location>
        <begin position="46"/>
        <end position="89"/>
    </location>
</feature>
<gene>
    <name evidence="2" type="ORF">CEXT_331721</name>
</gene>
<evidence type="ECO:0000313" key="2">
    <source>
        <dbReference type="EMBL" id="GIY44627.1"/>
    </source>
</evidence>
<dbReference type="AlphaFoldDB" id="A0AAV4TI86"/>
<evidence type="ECO:0000313" key="3">
    <source>
        <dbReference type="Proteomes" id="UP001054945"/>
    </source>
</evidence>
<evidence type="ECO:0000256" key="1">
    <source>
        <dbReference type="SAM" id="MobiDB-lite"/>
    </source>
</evidence>
<organism evidence="2 3">
    <name type="scientific">Caerostris extrusa</name>
    <name type="common">Bark spider</name>
    <name type="synonym">Caerostris bankana</name>
    <dbReference type="NCBI Taxonomy" id="172846"/>
    <lineage>
        <taxon>Eukaryota</taxon>
        <taxon>Metazoa</taxon>
        <taxon>Ecdysozoa</taxon>
        <taxon>Arthropoda</taxon>
        <taxon>Chelicerata</taxon>
        <taxon>Arachnida</taxon>
        <taxon>Araneae</taxon>
        <taxon>Araneomorphae</taxon>
        <taxon>Entelegynae</taxon>
        <taxon>Araneoidea</taxon>
        <taxon>Araneidae</taxon>
        <taxon>Caerostris</taxon>
    </lineage>
</organism>
<comment type="caution">
    <text evidence="2">The sequence shown here is derived from an EMBL/GenBank/DDBJ whole genome shotgun (WGS) entry which is preliminary data.</text>
</comment>
<name>A0AAV4TI86_CAEEX</name>
<feature type="compositionally biased region" description="Basic residues" evidence="1">
    <location>
        <begin position="48"/>
        <end position="59"/>
    </location>
</feature>
<dbReference type="Proteomes" id="UP001054945">
    <property type="component" value="Unassembled WGS sequence"/>
</dbReference>